<name>A0A7F5REN3_AGRPL</name>
<dbReference type="GeneID" id="112905708"/>
<dbReference type="OrthoDB" id="26278at2759"/>
<dbReference type="InParanoid" id="A0A7F5REN3"/>
<gene>
    <name evidence="2" type="primary">LOC112905708</name>
</gene>
<dbReference type="Proteomes" id="UP000192223">
    <property type="component" value="Unplaced"/>
</dbReference>
<dbReference type="AlphaFoldDB" id="A0A7F5REN3"/>
<organism evidence="1 2">
    <name type="scientific">Agrilus planipennis</name>
    <name type="common">Emerald ash borer</name>
    <name type="synonym">Agrilus marcopoli</name>
    <dbReference type="NCBI Taxonomy" id="224129"/>
    <lineage>
        <taxon>Eukaryota</taxon>
        <taxon>Metazoa</taxon>
        <taxon>Ecdysozoa</taxon>
        <taxon>Arthropoda</taxon>
        <taxon>Hexapoda</taxon>
        <taxon>Insecta</taxon>
        <taxon>Pterygota</taxon>
        <taxon>Neoptera</taxon>
        <taxon>Endopterygota</taxon>
        <taxon>Coleoptera</taxon>
        <taxon>Polyphaga</taxon>
        <taxon>Elateriformia</taxon>
        <taxon>Buprestoidea</taxon>
        <taxon>Buprestidae</taxon>
        <taxon>Agrilinae</taxon>
        <taxon>Agrilus</taxon>
    </lineage>
</organism>
<dbReference type="RefSeq" id="XP_025834433.1">
    <property type="nucleotide sequence ID" value="XM_025978648.1"/>
</dbReference>
<keyword evidence="1" id="KW-1185">Reference proteome</keyword>
<accession>A0A7F5REN3</accession>
<sequence length="173" mass="18965">MASTGRAVATTSRAVGGALSQAKGAFSNWWSNLLVSPEIQKGTEATNESINNDLNPTESVKEGENLKNKTCTQDIPNTVSSRLGNGNLIVENENIIMENKNICSYSENKLLVKESLNNSVTERNFENKNKTGLTDSSSEKFIINEKETENKLAEFECKNGENVSHKIGEIHTV</sequence>
<protein>
    <submittedName>
        <fullName evidence="2">Uncharacterized protein LOC112905708</fullName>
    </submittedName>
</protein>
<dbReference type="KEGG" id="apln:112905708"/>
<reference evidence="2" key="1">
    <citation type="submission" date="2025-08" db="UniProtKB">
        <authorList>
            <consortium name="RefSeq"/>
        </authorList>
    </citation>
    <scope>IDENTIFICATION</scope>
    <source>
        <tissue evidence="2">Entire body</tissue>
    </source>
</reference>
<evidence type="ECO:0000313" key="1">
    <source>
        <dbReference type="Proteomes" id="UP000192223"/>
    </source>
</evidence>
<proteinExistence type="predicted"/>
<evidence type="ECO:0000313" key="2">
    <source>
        <dbReference type="RefSeq" id="XP_025834433.1"/>
    </source>
</evidence>